<name>A0A1V5ZQ46_9BACT</name>
<dbReference type="Proteomes" id="UP000485621">
    <property type="component" value="Unassembled WGS sequence"/>
</dbReference>
<organism evidence="1">
    <name type="scientific">candidate division CPR1 bacterium ADurb.Bin160</name>
    <dbReference type="NCBI Taxonomy" id="1852826"/>
    <lineage>
        <taxon>Bacteria</taxon>
        <taxon>candidate division CPR1</taxon>
    </lineage>
</organism>
<proteinExistence type="predicted"/>
<accession>A0A1V5ZQ46</accession>
<gene>
    <name evidence="1" type="ORF">BWY04_00252</name>
</gene>
<reference evidence="1" key="1">
    <citation type="submission" date="2017-02" db="EMBL/GenBank/DDBJ databases">
        <title>Delving into the versatile metabolic prowess of the omnipresent phylum Bacteroidetes.</title>
        <authorList>
            <person name="Nobu M.K."/>
            <person name="Mei R."/>
            <person name="Narihiro T."/>
            <person name="Kuroda K."/>
            <person name="Liu W.-T."/>
        </authorList>
    </citation>
    <scope>NUCLEOTIDE SEQUENCE</scope>
    <source>
        <strain evidence="1">ADurb.Bin160</strain>
    </source>
</reference>
<dbReference type="AlphaFoldDB" id="A0A1V5ZQ46"/>
<protein>
    <submittedName>
        <fullName evidence="1">Uncharacterized protein</fullName>
    </submittedName>
</protein>
<sequence>MWSITHGQYYQSQENLDSFDVSEATKTIKELEASIADITKQLYELD</sequence>
<dbReference type="EMBL" id="MWDB01000003">
    <property type="protein sequence ID" value="OQB42373.1"/>
    <property type="molecule type" value="Genomic_DNA"/>
</dbReference>
<evidence type="ECO:0000313" key="1">
    <source>
        <dbReference type="EMBL" id="OQB42373.1"/>
    </source>
</evidence>
<comment type="caution">
    <text evidence="1">The sequence shown here is derived from an EMBL/GenBank/DDBJ whole genome shotgun (WGS) entry which is preliminary data.</text>
</comment>